<reference evidence="2 3" key="1">
    <citation type="submission" date="2023-03" db="EMBL/GenBank/DDBJ databases">
        <title>High recombination rates correlate with genetic variation in Cardiocondyla obscurior ants.</title>
        <authorList>
            <person name="Errbii M."/>
        </authorList>
    </citation>
    <scope>NUCLEOTIDE SEQUENCE [LARGE SCALE GENOMIC DNA]</scope>
    <source>
        <strain evidence="2">Alpha-2009</strain>
        <tissue evidence="2">Whole body</tissue>
    </source>
</reference>
<evidence type="ECO:0000259" key="1">
    <source>
        <dbReference type="Pfam" id="PF00567"/>
    </source>
</evidence>
<dbReference type="Proteomes" id="UP001430953">
    <property type="component" value="Unassembled WGS sequence"/>
</dbReference>
<dbReference type="PANTHER" id="PTHR16442:SF1">
    <property type="entry name" value="RING FINGER PROTEIN 17"/>
    <property type="match status" value="1"/>
</dbReference>
<dbReference type="PANTHER" id="PTHR16442">
    <property type="entry name" value="RING FINGER PROTEIN 17"/>
    <property type="match status" value="1"/>
</dbReference>
<dbReference type="EMBL" id="JADYXP020000003">
    <property type="protein sequence ID" value="KAL0128583.1"/>
    <property type="molecule type" value="Genomic_DNA"/>
</dbReference>
<proteinExistence type="predicted"/>
<dbReference type="SUPFAM" id="SSF63748">
    <property type="entry name" value="Tudor/PWWP/MBT"/>
    <property type="match status" value="1"/>
</dbReference>
<organism evidence="2 3">
    <name type="scientific">Cardiocondyla obscurior</name>
    <dbReference type="NCBI Taxonomy" id="286306"/>
    <lineage>
        <taxon>Eukaryota</taxon>
        <taxon>Metazoa</taxon>
        <taxon>Ecdysozoa</taxon>
        <taxon>Arthropoda</taxon>
        <taxon>Hexapoda</taxon>
        <taxon>Insecta</taxon>
        <taxon>Pterygota</taxon>
        <taxon>Neoptera</taxon>
        <taxon>Endopterygota</taxon>
        <taxon>Hymenoptera</taxon>
        <taxon>Apocrita</taxon>
        <taxon>Aculeata</taxon>
        <taxon>Formicoidea</taxon>
        <taxon>Formicidae</taxon>
        <taxon>Myrmicinae</taxon>
        <taxon>Cardiocondyla</taxon>
    </lineage>
</organism>
<dbReference type="InterPro" id="IPR002999">
    <property type="entry name" value="Tudor"/>
</dbReference>
<protein>
    <recommendedName>
        <fullName evidence="1">Tudor domain-containing protein</fullName>
    </recommendedName>
</protein>
<evidence type="ECO:0000313" key="2">
    <source>
        <dbReference type="EMBL" id="KAL0128583.1"/>
    </source>
</evidence>
<dbReference type="Gene3D" id="2.30.30.140">
    <property type="match status" value="1"/>
</dbReference>
<name>A0AAW2GLZ1_9HYME</name>
<sequence length="147" mass="17492">MSTESKIVHINTKLLTRGKLKAQIIKVNSPSLFWVQLLNSQEELEELTEDLTRRVERKSKLMHIPPDQIKDNIVVAIKEEHIWRRGEVLYTIDKTVYVALRDWGRTIKVPFFEIYLLEDRFCHLRWPAIPCGLAYLRPLNEKHEWSE</sequence>
<evidence type="ECO:0000313" key="3">
    <source>
        <dbReference type="Proteomes" id="UP001430953"/>
    </source>
</evidence>
<keyword evidence="3" id="KW-1185">Reference proteome</keyword>
<comment type="caution">
    <text evidence="2">The sequence shown here is derived from an EMBL/GenBank/DDBJ whole genome shotgun (WGS) entry which is preliminary data.</text>
</comment>
<gene>
    <name evidence="2" type="ORF">PUN28_003738</name>
</gene>
<accession>A0AAW2GLZ1</accession>
<dbReference type="Pfam" id="PF00567">
    <property type="entry name" value="TUDOR"/>
    <property type="match status" value="1"/>
</dbReference>
<feature type="domain" description="Tudor" evidence="1">
    <location>
        <begin position="22"/>
        <end position="134"/>
    </location>
</feature>
<dbReference type="AlphaFoldDB" id="A0AAW2GLZ1"/>